<accession>A0AB36I4Z2</accession>
<evidence type="ECO:0000313" key="6">
    <source>
        <dbReference type="Proteomes" id="UP000184174"/>
    </source>
</evidence>
<feature type="region of interest" description="Disordered" evidence="4">
    <location>
        <begin position="114"/>
        <end position="135"/>
    </location>
</feature>
<proteinExistence type="predicted"/>
<reference evidence="5 6" key="1">
    <citation type="submission" date="2016-10" db="EMBL/GenBank/DDBJ databases">
        <title>Genome sequence of Lactobacillus reuteri 121, a source of glucan and fructan exopolysaccharides.</title>
        <authorList>
            <person name="Gangoiti J."/>
            <person name="Lammerts Van Bueren A."/>
            <person name="Dijkhuizen L."/>
        </authorList>
    </citation>
    <scope>NUCLEOTIDE SEQUENCE [LARGE SCALE GENOMIC DNA]</scope>
    <source>
        <strain evidence="5 6">121</strain>
    </source>
</reference>
<feature type="compositionally biased region" description="Low complexity" evidence="4">
    <location>
        <begin position="126"/>
        <end position="135"/>
    </location>
</feature>
<keyword evidence="1" id="KW-0732">Signal</keyword>
<evidence type="ECO:0000256" key="1">
    <source>
        <dbReference type="ARBA" id="ARBA00022729"/>
    </source>
</evidence>
<gene>
    <name evidence="5" type="ORF">BJI45_00715</name>
</gene>
<dbReference type="PROSITE" id="PS51170">
    <property type="entry name" value="CW"/>
    <property type="match status" value="3"/>
</dbReference>
<dbReference type="Pfam" id="PF19127">
    <property type="entry name" value="Choline_bind_3"/>
    <property type="match status" value="1"/>
</dbReference>
<evidence type="ECO:0000256" key="2">
    <source>
        <dbReference type="ARBA" id="ARBA00022737"/>
    </source>
</evidence>
<feature type="region of interest" description="Disordered" evidence="4">
    <location>
        <begin position="76"/>
        <end position="102"/>
    </location>
</feature>
<dbReference type="Gene3D" id="2.60.40.4300">
    <property type="match status" value="2"/>
</dbReference>
<dbReference type="AlphaFoldDB" id="A0AB36I4Z2"/>
<feature type="repeat" description="Cell wall-binding" evidence="3">
    <location>
        <begin position="698"/>
        <end position="717"/>
    </location>
</feature>
<name>A0AB36I4Z2_LIMRT</name>
<keyword evidence="2" id="KW-0677">Repeat</keyword>
<dbReference type="SUPFAM" id="SSF69360">
    <property type="entry name" value="Cell wall binding repeat"/>
    <property type="match status" value="1"/>
</dbReference>
<dbReference type="EMBL" id="MKQH01000009">
    <property type="protein sequence ID" value="OJI11631.1"/>
    <property type="molecule type" value="Genomic_DNA"/>
</dbReference>
<feature type="region of interest" description="Disordered" evidence="4">
    <location>
        <begin position="44"/>
        <end position="64"/>
    </location>
</feature>
<comment type="caution">
    <text evidence="5">The sequence shown here is derived from an EMBL/GenBank/DDBJ whole genome shotgun (WGS) entry which is preliminary data.</text>
</comment>
<dbReference type="InterPro" id="IPR018337">
    <property type="entry name" value="Cell_wall/Cho-bd_repeat"/>
</dbReference>
<dbReference type="Proteomes" id="UP000184174">
    <property type="component" value="Unassembled WGS sequence"/>
</dbReference>
<protein>
    <recommendedName>
        <fullName evidence="7">KxYKxGKxW signal peptide domain-containing protein</fullName>
    </recommendedName>
</protein>
<sequence length="737" mass="83162">MTKEHKKLYKAGKNWVVATLTATTITLLGGIGAYTVHADTTIESSQDVQTTSVNQTNQVDNSNDSVTINQPVAVQSNQTALSNQSEQSTPTNQTNQVDNSNDSVTINQPVAVQSNQTALSNQSEQSTPTNQATSTAATNITTTNSFNKVTPNNYGAVNENSNSLLTQKYSDNSSLWYHPSVDFDFDDEIARSGTGDGVDRAVQDIYQPSITTYYSFANFSDNPEISQYAHKSVTRTIYLQNPQTGVESVGGQAQVNFNRWIAIDSDYDNQLVGAGPWIRSLESSASLPQYNIPQINGYTSYCNGVKTERIKAENNVIGDQPDEIYHITYKPNVESVTRTIIITKPDGDSSSVIQNVEMGSSDYIWPEYLIPQYDGYDSYVDNQKTTNIPAQIAGSNSVTVNVTYQEKSGNPTTNEQHKTITRTIDIYELNGHIDIVTQSVSFTRSVLNDKDDETSYSNWTADGNSYWDEYIIPQHAGYKSQCNLQDTRIIPRQYVNSNDKDVDVSITYIKTDSSKGNGNVKKINTTNTGWNQQGDDWLYMQKNGYLAKGWNYLNGHWFYFDLQSGIMKTGIQSIGNSFYYLNAQHDGTYGAMKTGWQFVNGHWIGLQGSGNAYVGWQAINGHWYYFDPQTAYALTNWQDINNHWYYFDPINAWAQTGWFKSGAGYWYFFDYANAWADTGWQKINNICYYFDNVNANALTGWQSINNHWYYFDPINAWALTGWQWINGHWYWFDQANA</sequence>
<feature type="compositionally biased region" description="Polar residues" evidence="4">
    <location>
        <begin position="114"/>
        <end position="125"/>
    </location>
</feature>
<evidence type="ECO:0008006" key="7">
    <source>
        <dbReference type="Google" id="ProtNLM"/>
    </source>
</evidence>
<dbReference type="RefSeq" id="WP_072574852.1">
    <property type="nucleotide sequence ID" value="NZ_MKQH01000009.1"/>
</dbReference>
<dbReference type="Gene3D" id="2.10.270.10">
    <property type="entry name" value="Cholin Binding"/>
    <property type="match status" value="4"/>
</dbReference>
<feature type="repeat" description="Cell wall-binding" evidence="3">
    <location>
        <begin position="613"/>
        <end position="632"/>
    </location>
</feature>
<feature type="repeat" description="Cell wall-binding" evidence="3">
    <location>
        <begin position="719"/>
        <end position="737"/>
    </location>
</feature>
<dbReference type="InterPro" id="IPR022263">
    <property type="entry name" value="KxYKxGKxW"/>
</dbReference>
<dbReference type="Pfam" id="PF19258">
    <property type="entry name" value="KxYKxGKxW_sig"/>
    <property type="match status" value="1"/>
</dbReference>
<evidence type="ECO:0000313" key="5">
    <source>
        <dbReference type="EMBL" id="OJI11631.1"/>
    </source>
</evidence>
<dbReference type="Pfam" id="PF01473">
    <property type="entry name" value="Choline_bind_1"/>
    <property type="match status" value="4"/>
</dbReference>
<dbReference type="NCBIfam" id="TIGR03715">
    <property type="entry name" value="KxYKxGKxW"/>
    <property type="match status" value="1"/>
</dbReference>
<organism evidence="5 6">
    <name type="scientific">Limosilactobacillus reuteri</name>
    <name type="common">Lactobacillus reuteri</name>
    <dbReference type="NCBI Taxonomy" id="1598"/>
    <lineage>
        <taxon>Bacteria</taxon>
        <taxon>Bacillati</taxon>
        <taxon>Bacillota</taxon>
        <taxon>Bacilli</taxon>
        <taxon>Lactobacillales</taxon>
        <taxon>Lactobacillaceae</taxon>
        <taxon>Limosilactobacillus</taxon>
    </lineage>
</organism>
<evidence type="ECO:0000256" key="4">
    <source>
        <dbReference type="SAM" id="MobiDB-lite"/>
    </source>
</evidence>
<evidence type="ECO:0000256" key="3">
    <source>
        <dbReference type="PROSITE-ProRule" id="PRU00591"/>
    </source>
</evidence>